<feature type="region of interest" description="Disordered" evidence="1">
    <location>
        <begin position="1"/>
        <end position="78"/>
    </location>
</feature>
<evidence type="ECO:0000256" key="1">
    <source>
        <dbReference type="SAM" id="MobiDB-lite"/>
    </source>
</evidence>
<gene>
    <name evidence="2" type="ORF">F2Q69_00013163</name>
</gene>
<evidence type="ECO:0000313" key="3">
    <source>
        <dbReference type="Proteomes" id="UP000712600"/>
    </source>
</evidence>
<name>A0A8S9R872_BRACR</name>
<sequence>MSIADEWREATTAEELRGVWTARSREETKPDKRPRHTPAEKKEGVHKGERRDDEIDRSGDLNSKCPSLSITNADFTLK</sequence>
<proteinExistence type="predicted"/>
<protein>
    <submittedName>
        <fullName evidence="2">Uncharacterized protein</fullName>
    </submittedName>
</protein>
<evidence type="ECO:0000313" key="2">
    <source>
        <dbReference type="EMBL" id="KAF3559832.1"/>
    </source>
</evidence>
<organism evidence="2 3">
    <name type="scientific">Brassica cretica</name>
    <name type="common">Mustard</name>
    <dbReference type="NCBI Taxonomy" id="69181"/>
    <lineage>
        <taxon>Eukaryota</taxon>
        <taxon>Viridiplantae</taxon>
        <taxon>Streptophyta</taxon>
        <taxon>Embryophyta</taxon>
        <taxon>Tracheophyta</taxon>
        <taxon>Spermatophyta</taxon>
        <taxon>Magnoliopsida</taxon>
        <taxon>eudicotyledons</taxon>
        <taxon>Gunneridae</taxon>
        <taxon>Pentapetalae</taxon>
        <taxon>rosids</taxon>
        <taxon>malvids</taxon>
        <taxon>Brassicales</taxon>
        <taxon>Brassicaceae</taxon>
        <taxon>Brassiceae</taxon>
        <taxon>Brassica</taxon>
    </lineage>
</organism>
<reference evidence="2" key="1">
    <citation type="submission" date="2019-12" db="EMBL/GenBank/DDBJ databases">
        <title>Genome sequencing and annotation of Brassica cretica.</title>
        <authorList>
            <person name="Studholme D.J."/>
            <person name="Sarris P."/>
        </authorList>
    </citation>
    <scope>NUCLEOTIDE SEQUENCE</scope>
    <source>
        <strain evidence="2">PFS-109/04</strain>
        <tissue evidence="2">Leaf</tissue>
    </source>
</reference>
<feature type="compositionally biased region" description="Polar residues" evidence="1">
    <location>
        <begin position="60"/>
        <end position="78"/>
    </location>
</feature>
<comment type="caution">
    <text evidence="2">The sequence shown here is derived from an EMBL/GenBank/DDBJ whole genome shotgun (WGS) entry which is preliminary data.</text>
</comment>
<dbReference type="EMBL" id="QGKX02000996">
    <property type="protein sequence ID" value="KAF3559832.1"/>
    <property type="molecule type" value="Genomic_DNA"/>
</dbReference>
<dbReference type="AlphaFoldDB" id="A0A8S9R872"/>
<accession>A0A8S9R872</accession>
<feature type="compositionally biased region" description="Basic and acidic residues" evidence="1">
    <location>
        <begin position="1"/>
        <end position="59"/>
    </location>
</feature>
<dbReference type="Proteomes" id="UP000712600">
    <property type="component" value="Unassembled WGS sequence"/>
</dbReference>